<dbReference type="AlphaFoldDB" id="A0A834FTJ1"/>
<dbReference type="GO" id="GO:0030316">
    <property type="term" value="P:osteoclast differentiation"/>
    <property type="evidence" value="ECO:0007669"/>
    <property type="project" value="TreeGrafter"/>
</dbReference>
<keyword evidence="28" id="KW-0732">Signal</keyword>
<feature type="binding site" evidence="21">
    <location>
        <position position="826"/>
    </location>
    <ligand>
        <name>Mg(2+)</name>
        <dbReference type="ChEBI" id="CHEBI:18420"/>
    </ligand>
</feature>
<dbReference type="GO" id="GO:0005886">
    <property type="term" value="C:plasma membrane"/>
    <property type="evidence" value="ECO:0007669"/>
    <property type="project" value="UniProtKB-SubCell"/>
</dbReference>
<evidence type="ECO:0000256" key="19">
    <source>
        <dbReference type="PIRSR" id="PIRSR000615-1"/>
    </source>
</evidence>
<evidence type="ECO:0000256" key="9">
    <source>
        <dbReference type="ARBA" id="ARBA00022777"/>
    </source>
</evidence>
<feature type="transmembrane region" description="Helical" evidence="27">
    <location>
        <begin position="565"/>
        <end position="588"/>
    </location>
</feature>
<dbReference type="FunFam" id="3.30.200.20:FF:000025">
    <property type="entry name" value="Platelet-derived growth factor receptor alpha"/>
    <property type="match status" value="1"/>
</dbReference>
<keyword evidence="9" id="KW-0418">Kinase</keyword>
<dbReference type="GO" id="GO:0043408">
    <property type="term" value="P:regulation of MAPK cascade"/>
    <property type="evidence" value="ECO:0007669"/>
    <property type="project" value="TreeGrafter"/>
</dbReference>
<evidence type="ECO:0000256" key="25">
    <source>
        <dbReference type="RuleBase" id="RU000311"/>
    </source>
</evidence>
<comment type="subcellular location">
    <subcellularLocation>
        <location evidence="1">Cell membrane</location>
        <topology evidence="1">Single-pass type I membrane protein</topology>
    </subcellularLocation>
    <subcellularLocation>
        <location evidence="25">Membrane</location>
        <topology evidence="25">Single-pass type I membrane protein</topology>
    </subcellularLocation>
</comment>
<protein>
    <recommendedName>
        <fullName evidence="2">receptor protein-tyrosine kinase</fullName>
        <ecNumber evidence="2">2.7.10.1</ecNumber>
    </recommendedName>
</protein>
<evidence type="ECO:0000256" key="14">
    <source>
        <dbReference type="ARBA" id="ARBA00023157"/>
    </source>
</evidence>
<dbReference type="PROSITE" id="PS00107">
    <property type="entry name" value="PROTEIN_KINASE_ATP"/>
    <property type="match status" value="1"/>
</dbReference>
<dbReference type="PIRSF" id="PIRSF500947">
    <property type="entry name" value="CSF-1_receptor"/>
    <property type="match status" value="1"/>
</dbReference>
<evidence type="ECO:0000259" key="30">
    <source>
        <dbReference type="PROSITE" id="PS50835"/>
    </source>
</evidence>
<dbReference type="InterPro" id="IPR013783">
    <property type="entry name" value="Ig-like_fold"/>
</dbReference>
<keyword evidence="7" id="KW-0677">Repeat</keyword>
<evidence type="ECO:0000256" key="22">
    <source>
        <dbReference type="PIRSR" id="PIRSR500947-51"/>
    </source>
</evidence>
<keyword evidence="4" id="KW-0597">Phosphoprotein</keyword>
<evidence type="ECO:0000256" key="26">
    <source>
        <dbReference type="SAM" id="MobiDB-lite"/>
    </source>
</evidence>
<comment type="similarity">
    <text evidence="25">Belongs to the protein kinase superfamily. Tyr protein kinase family. CSF-1/PDGF receptor subfamily.</text>
</comment>
<dbReference type="GO" id="GO:0030335">
    <property type="term" value="P:positive regulation of cell migration"/>
    <property type="evidence" value="ECO:0007669"/>
    <property type="project" value="TreeGrafter"/>
</dbReference>
<reference evidence="31" key="1">
    <citation type="journal article" name="BMC Genomics">
        <title>Long-read sequencing and de novo genome assembly of marine medaka (Oryzias melastigma).</title>
        <authorList>
            <person name="Liang P."/>
            <person name="Saqib H.S.A."/>
            <person name="Ni X."/>
            <person name="Shen Y."/>
        </authorList>
    </citation>
    <scope>NUCLEOTIDE SEQUENCE</scope>
    <source>
        <strain evidence="31">Bigg-433</strain>
    </source>
</reference>
<dbReference type="SUPFAM" id="SSF56112">
    <property type="entry name" value="Protein kinase-like (PK-like)"/>
    <property type="match status" value="1"/>
</dbReference>
<feature type="region of interest" description="Disordered" evidence="26">
    <location>
        <begin position="991"/>
        <end position="1044"/>
    </location>
</feature>
<dbReference type="GO" id="GO:0019955">
    <property type="term" value="F:cytokine binding"/>
    <property type="evidence" value="ECO:0007669"/>
    <property type="project" value="InterPro"/>
</dbReference>
<keyword evidence="14 23" id="KW-1015">Disulfide bond</keyword>
<comment type="catalytic activity">
    <reaction evidence="18">
        <text>L-tyrosyl-[protein] + ATP = O-phospho-L-tyrosyl-[protein] + ADP + H(+)</text>
        <dbReference type="Rhea" id="RHEA:10596"/>
        <dbReference type="Rhea" id="RHEA-COMP:10136"/>
        <dbReference type="Rhea" id="RHEA-COMP:20101"/>
        <dbReference type="ChEBI" id="CHEBI:15378"/>
        <dbReference type="ChEBI" id="CHEBI:30616"/>
        <dbReference type="ChEBI" id="CHEBI:46858"/>
        <dbReference type="ChEBI" id="CHEBI:61978"/>
        <dbReference type="ChEBI" id="CHEBI:456216"/>
        <dbReference type="EC" id="2.7.10.1"/>
    </reaction>
</comment>
<dbReference type="GO" id="GO:1990682">
    <property type="term" value="C:CSF1-CSF1R complex"/>
    <property type="evidence" value="ECO:0007669"/>
    <property type="project" value="TreeGrafter"/>
</dbReference>
<dbReference type="PROSITE" id="PS50835">
    <property type="entry name" value="IG_LIKE"/>
    <property type="match status" value="3"/>
</dbReference>
<dbReference type="PROSITE" id="PS00240">
    <property type="entry name" value="RECEPTOR_TYR_KIN_III"/>
    <property type="match status" value="1"/>
</dbReference>
<evidence type="ECO:0000256" key="21">
    <source>
        <dbReference type="PIRSR" id="PIRSR000615-3"/>
    </source>
</evidence>
<evidence type="ECO:0000256" key="1">
    <source>
        <dbReference type="ARBA" id="ARBA00004251"/>
    </source>
</evidence>
<keyword evidence="21" id="KW-0479">Metal-binding</keyword>
<dbReference type="InterPro" id="IPR001245">
    <property type="entry name" value="Ser-Thr/Tyr_kinase_cat_dom"/>
</dbReference>
<dbReference type="GO" id="GO:0043235">
    <property type="term" value="C:receptor complex"/>
    <property type="evidence" value="ECO:0007669"/>
    <property type="project" value="TreeGrafter"/>
</dbReference>
<keyword evidence="17 25" id="KW-0393">Immunoglobulin domain</keyword>
<evidence type="ECO:0000256" key="16">
    <source>
        <dbReference type="ARBA" id="ARBA00023180"/>
    </source>
</evidence>
<evidence type="ECO:0000256" key="17">
    <source>
        <dbReference type="ARBA" id="ARBA00023319"/>
    </source>
</evidence>
<evidence type="ECO:0000256" key="24">
    <source>
        <dbReference type="PROSITE-ProRule" id="PRU10141"/>
    </source>
</evidence>
<dbReference type="GO" id="GO:0007169">
    <property type="term" value="P:cell surface receptor protein tyrosine kinase signaling pathway"/>
    <property type="evidence" value="ECO:0007669"/>
    <property type="project" value="InterPro"/>
</dbReference>
<feature type="disulfide bond" evidence="23">
    <location>
        <begin position="482"/>
        <end position="542"/>
    </location>
</feature>
<dbReference type="InterPro" id="IPR030658">
    <property type="entry name" value="CSF-1_receptor"/>
</dbReference>
<evidence type="ECO:0000256" key="2">
    <source>
        <dbReference type="ARBA" id="ARBA00011902"/>
    </source>
</evidence>
<evidence type="ECO:0000256" key="5">
    <source>
        <dbReference type="ARBA" id="ARBA00022679"/>
    </source>
</evidence>
<feature type="domain" description="Ig-like" evidence="30">
    <location>
        <begin position="210"/>
        <end position="302"/>
    </location>
</feature>
<dbReference type="Pfam" id="PF13927">
    <property type="entry name" value="Ig_3"/>
    <property type="match status" value="1"/>
</dbReference>
<keyword evidence="6 25" id="KW-0812">Transmembrane</keyword>
<feature type="active site" description="Proton acceptor" evidence="19">
    <location>
        <position position="821"/>
    </location>
</feature>
<name>A0A834FTJ1_ORYME</name>
<feature type="disulfide bond" evidence="23">
    <location>
        <begin position="51"/>
        <end position="88"/>
    </location>
</feature>
<proteinExistence type="inferred from homology"/>
<dbReference type="InterPro" id="IPR003598">
    <property type="entry name" value="Ig_sub2"/>
</dbReference>
<evidence type="ECO:0000256" key="23">
    <source>
        <dbReference type="PIRSR" id="PIRSR500947-52"/>
    </source>
</evidence>
<dbReference type="PIRSF" id="PIRSF000615">
    <property type="entry name" value="TyrPK_CSF1-R"/>
    <property type="match status" value="1"/>
</dbReference>
<evidence type="ECO:0000256" key="3">
    <source>
        <dbReference type="ARBA" id="ARBA00022475"/>
    </source>
</evidence>
<evidence type="ECO:0000256" key="4">
    <source>
        <dbReference type="ARBA" id="ARBA00022553"/>
    </source>
</evidence>
<feature type="disulfide bond" evidence="23">
    <location>
        <begin position="136"/>
        <end position="185"/>
    </location>
</feature>
<feature type="chain" id="PRO_5032641161" description="receptor protein-tyrosine kinase" evidence="28">
    <location>
        <begin position="19"/>
        <end position="1044"/>
    </location>
</feature>
<evidence type="ECO:0000256" key="13">
    <source>
        <dbReference type="ARBA" id="ARBA00023137"/>
    </source>
</evidence>
<dbReference type="PROSITE" id="PS50011">
    <property type="entry name" value="PROTEIN_KINASE_DOM"/>
    <property type="match status" value="1"/>
</dbReference>
<keyword evidence="10 20" id="KW-0067">ATP-binding</keyword>
<feature type="signal peptide" evidence="28">
    <location>
        <begin position="1"/>
        <end position="18"/>
    </location>
</feature>
<keyword evidence="12 27" id="KW-0472">Membrane</keyword>
<dbReference type="Gene3D" id="1.10.510.10">
    <property type="entry name" value="Transferase(Phosphotransferase) domain 1"/>
    <property type="match status" value="1"/>
</dbReference>
<keyword evidence="13" id="KW-0829">Tyrosine-protein kinase</keyword>
<dbReference type="InterPro" id="IPR020635">
    <property type="entry name" value="Tyr_kinase_cat_dom"/>
</dbReference>
<keyword evidence="16" id="KW-0325">Glycoprotein</keyword>
<dbReference type="SUPFAM" id="SSF48726">
    <property type="entry name" value="Immunoglobulin"/>
    <property type="match status" value="4"/>
</dbReference>
<dbReference type="EC" id="2.7.10.1" evidence="2"/>
<feature type="disulfide bond" evidence="23">
    <location>
        <begin position="231"/>
        <end position="286"/>
    </location>
</feature>
<dbReference type="Pfam" id="PF07714">
    <property type="entry name" value="PK_Tyr_Ser-Thr"/>
    <property type="match status" value="1"/>
</dbReference>
<evidence type="ECO:0000256" key="12">
    <source>
        <dbReference type="ARBA" id="ARBA00023136"/>
    </source>
</evidence>
<evidence type="ECO:0000256" key="11">
    <source>
        <dbReference type="ARBA" id="ARBA00022989"/>
    </source>
</evidence>
<dbReference type="InterPro" id="IPR003599">
    <property type="entry name" value="Ig_sub"/>
</dbReference>
<dbReference type="EMBL" id="WKFB01000001">
    <property type="protein sequence ID" value="KAF6739964.1"/>
    <property type="molecule type" value="Genomic_DNA"/>
</dbReference>
<feature type="binding site" evidence="20 24">
    <location>
        <position position="667"/>
    </location>
    <ligand>
        <name>ATP</name>
        <dbReference type="ChEBI" id="CHEBI:30616"/>
    </ligand>
</feature>
<dbReference type="Gene3D" id="3.30.200.20">
    <property type="entry name" value="Phosphorylase Kinase, domain 1"/>
    <property type="match status" value="1"/>
</dbReference>
<gene>
    <name evidence="31" type="ORF">FQA47_005723</name>
</gene>
<feature type="domain" description="Protein kinase" evidence="29">
    <location>
        <begin position="633"/>
        <end position="983"/>
    </location>
</feature>
<dbReference type="PANTHER" id="PTHR24416:SF47">
    <property type="entry name" value="MACROPHAGE COLONY-STIMULATING FACTOR 1 RECEPTOR"/>
    <property type="match status" value="1"/>
</dbReference>
<dbReference type="PANTHER" id="PTHR24416">
    <property type="entry name" value="TYROSINE-PROTEIN KINASE RECEPTOR"/>
    <property type="match status" value="1"/>
</dbReference>
<feature type="binding site" evidence="20">
    <location>
        <begin position="715"/>
        <end position="721"/>
    </location>
    <ligand>
        <name>ATP</name>
        <dbReference type="ChEBI" id="CHEBI:30616"/>
    </ligand>
</feature>
<dbReference type="GO" id="GO:0005011">
    <property type="term" value="F:macrophage colony-stimulating factor receptor activity"/>
    <property type="evidence" value="ECO:0007669"/>
    <property type="project" value="TreeGrafter"/>
</dbReference>
<evidence type="ECO:0000256" key="7">
    <source>
        <dbReference type="ARBA" id="ARBA00022737"/>
    </source>
</evidence>
<dbReference type="PROSITE" id="PS00109">
    <property type="entry name" value="PROTEIN_KINASE_TYR"/>
    <property type="match status" value="1"/>
</dbReference>
<keyword evidence="3" id="KW-1003">Cell membrane</keyword>
<keyword evidence="11 27" id="KW-1133">Transmembrane helix</keyword>
<dbReference type="SMART" id="SM00408">
    <property type="entry name" value="IGc2"/>
    <property type="match status" value="2"/>
</dbReference>
<feature type="domain" description="Ig-like" evidence="30">
    <location>
        <begin position="24"/>
        <end position="99"/>
    </location>
</feature>
<dbReference type="InterPro" id="IPR001824">
    <property type="entry name" value="Tyr_kinase_rcpt_3_CS"/>
</dbReference>
<keyword evidence="8 20" id="KW-0547">Nucleotide-binding</keyword>
<dbReference type="GO" id="GO:0046872">
    <property type="term" value="F:metal ion binding"/>
    <property type="evidence" value="ECO:0007669"/>
    <property type="project" value="UniProtKB-KW"/>
</dbReference>
<feature type="binding site" evidence="21">
    <location>
        <position position="612"/>
    </location>
    <ligand>
        <name>Mg(2+)</name>
        <dbReference type="ChEBI" id="CHEBI:18420"/>
    </ligand>
</feature>
<dbReference type="InterPro" id="IPR011009">
    <property type="entry name" value="Kinase-like_dom_sf"/>
</dbReference>
<dbReference type="Proteomes" id="UP000646548">
    <property type="component" value="Unassembled WGS sequence"/>
</dbReference>
<evidence type="ECO:0000256" key="20">
    <source>
        <dbReference type="PIRSR" id="PIRSR000615-2"/>
    </source>
</evidence>
<keyword evidence="15 25" id="KW-0675">Receptor</keyword>
<feature type="domain" description="Ig-like" evidence="30">
    <location>
        <begin position="354"/>
        <end position="462"/>
    </location>
</feature>
<evidence type="ECO:0000259" key="29">
    <source>
        <dbReference type="PROSITE" id="PS50011"/>
    </source>
</evidence>
<feature type="binding site" evidence="21">
    <location>
        <position position="839"/>
    </location>
    <ligand>
        <name>Mg(2+)</name>
        <dbReference type="ChEBI" id="CHEBI:18420"/>
    </ligand>
</feature>
<dbReference type="InterPro" id="IPR000719">
    <property type="entry name" value="Prot_kinase_dom"/>
</dbReference>
<accession>A0A834FTJ1</accession>
<keyword evidence="5" id="KW-0808">Transferase</keyword>
<evidence type="ECO:0000313" key="31">
    <source>
        <dbReference type="EMBL" id="KAF6739964.1"/>
    </source>
</evidence>
<keyword evidence="21" id="KW-0460">Magnesium</keyword>
<dbReference type="SMART" id="SM00409">
    <property type="entry name" value="IG"/>
    <property type="match status" value="4"/>
</dbReference>
<evidence type="ECO:0000256" key="6">
    <source>
        <dbReference type="ARBA" id="ARBA00022692"/>
    </source>
</evidence>
<evidence type="ECO:0000256" key="15">
    <source>
        <dbReference type="ARBA" id="ARBA00023170"/>
    </source>
</evidence>
<evidence type="ECO:0000256" key="8">
    <source>
        <dbReference type="ARBA" id="ARBA00022741"/>
    </source>
</evidence>
<dbReference type="GO" id="GO:0001667">
    <property type="term" value="P:ameboidal-type cell migration"/>
    <property type="evidence" value="ECO:0007669"/>
    <property type="project" value="UniProtKB-ARBA"/>
</dbReference>
<dbReference type="InterPro" id="IPR036179">
    <property type="entry name" value="Ig-like_dom_sf"/>
</dbReference>
<dbReference type="GO" id="GO:0019838">
    <property type="term" value="F:growth factor binding"/>
    <property type="evidence" value="ECO:0007669"/>
    <property type="project" value="TreeGrafter"/>
</dbReference>
<dbReference type="InterPro" id="IPR017441">
    <property type="entry name" value="Protein_kinase_ATP_BS"/>
</dbReference>
<evidence type="ECO:0000256" key="28">
    <source>
        <dbReference type="SAM" id="SignalP"/>
    </source>
</evidence>
<dbReference type="Gene3D" id="2.60.40.10">
    <property type="entry name" value="Immunoglobulins"/>
    <property type="match status" value="5"/>
</dbReference>
<feature type="compositionally biased region" description="Basic and acidic residues" evidence="26">
    <location>
        <begin position="1019"/>
        <end position="1044"/>
    </location>
</feature>
<dbReference type="SMART" id="SM00219">
    <property type="entry name" value="TyrKc"/>
    <property type="match status" value="1"/>
</dbReference>
<evidence type="ECO:0000256" key="18">
    <source>
        <dbReference type="ARBA" id="ARBA00051243"/>
    </source>
</evidence>
<dbReference type="InterPro" id="IPR007110">
    <property type="entry name" value="Ig-like_dom"/>
</dbReference>
<feature type="binding site" evidence="22">
    <location>
        <begin position="639"/>
        <end position="647"/>
    </location>
    <ligand>
        <name>ATP</name>
        <dbReference type="ChEBI" id="CHEBI:30616"/>
    </ligand>
</feature>
<evidence type="ECO:0000256" key="10">
    <source>
        <dbReference type="ARBA" id="ARBA00022840"/>
    </source>
</evidence>
<sequence>MWLLSVLVWVPLSGCCAAETPGPPRLCLNSTIIPNQSDITMMAGSAFSLSCHGNRSVRWSSTALGINWSSQTQRVKSANPRHTGTYTCGYTNQSLEHLNTSFHLYIKDPSDPSTVFVTRRRSTFTLTEGEDFLLICLLTDPFVTNLTLQRKDGRPLPPGMNVTLNPQRGAWIQDVQVSFRGQYVCSGWRDGKQFRSSPLELVIRPLRHPPTLSISQTNFVRLEGELFEVTCQASNQDHFFNVTWTHRGVKKLNTSVSRQLVNKQLIIRSTLTVSAVSQKYGGEFLCIAHNEGGVTVETVQLRVLDRPYLQLYLYLQTPTDTNAFQVKEDQYANVSSMVVKAQAWPAVNPSNSSPAITEKLIANISNERNESLISNRCRVDVHEGGDVRLTIVMEAYPPVKHQKWMTPAYMSNTDNTVFEESYTAGEDRSEATLLLRRVRQEDQGRYSFHFSNPFFNGSQDVTLLIYSFPTVAITQQNHSLSCSSSGYPRPTVLWFVCLGIQDSCMNDSSSQGIPGILTSQEEEEVRTLLPMPTEDHVLTVECAAFNLRGRSSGVFHHCPVRFHSIYTPVLIGAISAATILLLLLLVVLHRWRKKPKYEIRWKIIESTDGNNYVFVDPSQLPYNQEWEFPRDKLRLGAVLGSGAFGKVVEATAYGLGTDNKATRVAVKMLKPSAHSEERDALMSELKILSHLGYHNNIVNLLGACTQGGPMWMITEYCIHGDLLNFLRVHAQDLMALTMLTAEDGEGAACYKNMAVQKARLRSDSGISCCSEYQEMQPILSPGKTQMGLHTPGVSLCDLMMFSYQVAQGLDFLSTRNCIHRDVAARNVLLTDQHIAKICDFGLARDIRNDDSYIVQGNARLPVKWMAPESIFQCVYTLQSDVWSYGVLLWEIFSLGKHGNSISLSHLTPLRSLSFSLLTCPGKSPYPNVAVDANFYRMIKDGHHMEAPDFAPAEMYHLMTLCWSLEPTHRPTFKQVGEHINRLLLSTCGSSGCHSPEPTYRNIDDRREEEEVPEQTLKPRAAEESGHHDNRETGAEKMEIIYKQT</sequence>
<feature type="binding site" evidence="20">
    <location>
        <begin position="640"/>
        <end position="647"/>
    </location>
    <ligand>
        <name>ATP</name>
        <dbReference type="ChEBI" id="CHEBI:30616"/>
    </ligand>
</feature>
<dbReference type="InterPro" id="IPR050122">
    <property type="entry name" value="RTK"/>
</dbReference>
<dbReference type="GO" id="GO:0005524">
    <property type="term" value="F:ATP binding"/>
    <property type="evidence" value="ECO:0007669"/>
    <property type="project" value="UniProtKB-UniRule"/>
</dbReference>
<evidence type="ECO:0000256" key="27">
    <source>
        <dbReference type="SAM" id="Phobius"/>
    </source>
</evidence>
<comment type="caution">
    <text evidence="31">The sequence shown here is derived from an EMBL/GenBank/DDBJ whole genome shotgun (WGS) entry which is preliminary data.</text>
</comment>
<dbReference type="InterPro" id="IPR008266">
    <property type="entry name" value="Tyr_kinase_AS"/>
</dbReference>
<evidence type="ECO:0000313" key="32">
    <source>
        <dbReference type="Proteomes" id="UP000646548"/>
    </source>
</evidence>
<organism evidence="31 32">
    <name type="scientific">Oryzias melastigma</name>
    <name type="common">Marine medaka</name>
    <dbReference type="NCBI Taxonomy" id="30732"/>
    <lineage>
        <taxon>Eukaryota</taxon>
        <taxon>Metazoa</taxon>
        <taxon>Chordata</taxon>
        <taxon>Craniata</taxon>
        <taxon>Vertebrata</taxon>
        <taxon>Euteleostomi</taxon>
        <taxon>Actinopterygii</taxon>
        <taxon>Neopterygii</taxon>
        <taxon>Teleostei</taxon>
        <taxon>Neoteleostei</taxon>
        <taxon>Acanthomorphata</taxon>
        <taxon>Ovalentaria</taxon>
        <taxon>Atherinomorphae</taxon>
        <taxon>Beloniformes</taxon>
        <taxon>Adrianichthyidae</taxon>
        <taxon>Oryziinae</taxon>
        <taxon>Oryzias</taxon>
    </lineage>
</organism>
<feature type="binding site" evidence="20">
    <location>
        <position position="825"/>
    </location>
    <ligand>
        <name>ATP</name>
        <dbReference type="ChEBI" id="CHEBI:30616"/>
    </ligand>
</feature>